<protein>
    <recommendedName>
        <fullName evidence="2">MADF domain-containing protein</fullName>
    </recommendedName>
</protein>
<dbReference type="PANTHER" id="PTHR21505">
    <property type="entry name" value="MADF DOMAIN-CONTAINING PROTEIN-RELATED"/>
    <property type="match status" value="1"/>
</dbReference>
<dbReference type="Proteomes" id="UP001381693">
    <property type="component" value="Unassembled WGS sequence"/>
</dbReference>
<dbReference type="SMART" id="SM00595">
    <property type="entry name" value="MADF"/>
    <property type="match status" value="1"/>
</dbReference>
<evidence type="ECO:0000259" key="2">
    <source>
        <dbReference type="PROSITE" id="PS51029"/>
    </source>
</evidence>
<gene>
    <name evidence="3" type="ORF">SK128_017606</name>
</gene>
<feature type="region of interest" description="Disordered" evidence="1">
    <location>
        <begin position="146"/>
        <end position="169"/>
    </location>
</feature>
<organism evidence="3 4">
    <name type="scientific">Halocaridina rubra</name>
    <name type="common">Hawaiian red shrimp</name>
    <dbReference type="NCBI Taxonomy" id="373956"/>
    <lineage>
        <taxon>Eukaryota</taxon>
        <taxon>Metazoa</taxon>
        <taxon>Ecdysozoa</taxon>
        <taxon>Arthropoda</taxon>
        <taxon>Crustacea</taxon>
        <taxon>Multicrustacea</taxon>
        <taxon>Malacostraca</taxon>
        <taxon>Eumalacostraca</taxon>
        <taxon>Eucarida</taxon>
        <taxon>Decapoda</taxon>
        <taxon>Pleocyemata</taxon>
        <taxon>Caridea</taxon>
        <taxon>Atyoidea</taxon>
        <taxon>Atyidae</taxon>
        <taxon>Halocaridina</taxon>
    </lineage>
</organism>
<reference evidence="3 4" key="1">
    <citation type="submission" date="2023-11" db="EMBL/GenBank/DDBJ databases">
        <title>Halocaridina rubra genome assembly.</title>
        <authorList>
            <person name="Smith C."/>
        </authorList>
    </citation>
    <scope>NUCLEOTIDE SEQUENCE [LARGE SCALE GENOMIC DNA]</scope>
    <source>
        <strain evidence="3">EP-1</strain>
        <tissue evidence="3">Whole</tissue>
    </source>
</reference>
<dbReference type="EMBL" id="JAXCGZ010022742">
    <property type="protein sequence ID" value="KAK7025487.1"/>
    <property type="molecule type" value="Genomic_DNA"/>
</dbReference>
<feature type="compositionally biased region" description="Pro residues" evidence="1">
    <location>
        <begin position="157"/>
        <end position="167"/>
    </location>
</feature>
<dbReference type="Pfam" id="PF10545">
    <property type="entry name" value="MADF_DNA_bdg"/>
    <property type="match status" value="1"/>
</dbReference>
<comment type="caution">
    <text evidence="3">The sequence shown here is derived from an EMBL/GenBank/DDBJ whole genome shotgun (WGS) entry which is preliminary data.</text>
</comment>
<evidence type="ECO:0000313" key="4">
    <source>
        <dbReference type="Proteomes" id="UP001381693"/>
    </source>
</evidence>
<accession>A0AAN8ZWI7</accession>
<evidence type="ECO:0000313" key="3">
    <source>
        <dbReference type="EMBL" id="KAK7025487.1"/>
    </source>
</evidence>
<dbReference type="AlphaFoldDB" id="A0AAN8ZWI7"/>
<dbReference type="InterPro" id="IPR006578">
    <property type="entry name" value="MADF-dom"/>
</dbReference>
<name>A0AAN8ZWI7_HALRR</name>
<proteinExistence type="predicted"/>
<dbReference type="PANTHER" id="PTHR21505:SF8">
    <property type="entry name" value="DPT-YFP REPRESSOR BY OVEREXPRESSION, ISOFORM D-RELATED"/>
    <property type="match status" value="1"/>
</dbReference>
<keyword evidence="4" id="KW-1185">Reference proteome</keyword>
<feature type="domain" description="MADF" evidence="2">
    <location>
        <begin position="13"/>
        <end position="111"/>
    </location>
</feature>
<dbReference type="PROSITE" id="PS51029">
    <property type="entry name" value="MADF"/>
    <property type="match status" value="1"/>
</dbReference>
<sequence>MGDFSIPKEVIREFIELYRSEPCLWRVKSKAYSDRVKKAEAYEKLIVKLREVEPEATRDTVVKKINNLRTAYRKELRKVTSSIAMGCAPDEVYVPRLWYFNLLSFLNDQDISDTPVSNFCDTELKEEQDPLPCESIFIDDYKTAETPSGSETYEASSPPPPPPPPLASLPHSIATCNETQLLPHPGPSRKRLRKREGDETDYLLSFVGERLRASQPEDQFDIAGRYVAAKLRNLPRDQCIYAEKFIHEILFEAELGNLSKGTLFSTEPS</sequence>
<evidence type="ECO:0000256" key="1">
    <source>
        <dbReference type="SAM" id="MobiDB-lite"/>
    </source>
</evidence>